<gene>
    <name evidence="1" type="ORF">Fuma_04766</name>
</gene>
<protein>
    <recommendedName>
        <fullName evidence="3">PAS domain-containing protein</fullName>
    </recommendedName>
</protein>
<dbReference type="STRING" id="1891926.Fuma_04766"/>
<name>A0A1P8WM27_9PLAN</name>
<sequence length="212" mass="23279">MSDHNRAGPDPDFVEQLRADGSPAIQTFLTPAGHPEVINQTMRRFIADGSLASWEKLFDANDFTRWQELITSARSAQIPVSGAFRLRRFDQALRTFVLRAEPRYSSQGEFVGHIVSGMDITGLDAASQPAETQAPEFLLESGSTATMAKGWHQQLVSVSTVISGCIDTLPDLLPEDPNPNLQQILASLYQANSRLRKTVAELAFVARSVDHA</sequence>
<dbReference type="InterPro" id="IPR035965">
    <property type="entry name" value="PAS-like_dom_sf"/>
</dbReference>
<dbReference type="RefSeq" id="WP_077026323.1">
    <property type="nucleotide sequence ID" value="NZ_CP017641.1"/>
</dbReference>
<dbReference type="Proteomes" id="UP000187735">
    <property type="component" value="Chromosome"/>
</dbReference>
<organism evidence="1 2">
    <name type="scientific">Fuerstiella marisgermanici</name>
    <dbReference type="NCBI Taxonomy" id="1891926"/>
    <lineage>
        <taxon>Bacteria</taxon>
        <taxon>Pseudomonadati</taxon>
        <taxon>Planctomycetota</taxon>
        <taxon>Planctomycetia</taxon>
        <taxon>Planctomycetales</taxon>
        <taxon>Planctomycetaceae</taxon>
        <taxon>Fuerstiella</taxon>
    </lineage>
</organism>
<evidence type="ECO:0008006" key="3">
    <source>
        <dbReference type="Google" id="ProtNLM"/>
    </source>
</evidence>
<dbReference type="SUPFAM" id="SSF55785">
    <property type="entry name" value="PYP-like sensor domain (PAS domain)"/>
    <property type="match status" value="1"/>
</dbReference>
<evidence type="ECO:0000313" key="1">
    <source>
        <dbReference type="EMBL" id="APZ95112.1"/>
    </source>
</evidence>
<evidence type="ECO:0000313" key="2">
    <source>
        <dbReference type="Proteomes" id="UP000187735"/>
    </source>
</evidence>
<reference evidence="1 2" key="1">
    <citation type="journal article" date="2016" name="Front. Microbiol.">
        <title>Fuerstia marisgermanicae gen. nov., sp. nov., an Unusual Member of the Phylum Planctomycetes from the German Wadden Sea.</title>
        <authorList>
            <person name="Kohn T."/>
            <person name="Heuer A."/>
            <person name="Jogler M."/>
            <person name="Vollmers J."/>
            <person name="Boedeker C."/>
            <person name="Bunk B."/>
            <person name="Rast P."/>
            <person name="Borchert D."/>
            <person name="Glockner I."/>
            <person name="Freese H.M."/>
            <person name="Klenk H.P."/>
            <person name="Overmann J."/>
            <person name="Kaster A.K."/>
            <person name="Rohde M."/>
            <person name="Wiegand S."/>
            <person name="Jogler C."/>
        </authorList>
    </citation>
    <scope>NUCLEOTIDE SEQUENCE [LARGE SCALE GENOMIC DNA]</scope>
    <source>
        <strain evidence="1 2">NH11</strain>
    </source>
</reference>
<accession>A0A1P8WM27</accession>
<keyword evidence="2" id="KW-1185">Reference proteome</keyword>
<dbReference type="EMBL" id="CP017641">
    <property type="protein sequence ID" value="APZ95112.1"/>
    <property type="molecule type" value="Genomic_DNA"/>
</dbReference>
<dbReference type="Gene3D" id="3.30.450.20">
    <property type="entry name" value="PAS domain"/>
    <property type="match status" value="1"/>
</dbReference>
<proteinExistence type="predicted"/>
<dbReference type="KEGG" id="fmr:Fuma_04766"/>
<dbReference type="AlphaFoldDB" id="A0A1P8WM27"/>